<evidence type="ECO:0000313" key="2">
    <source>
        <dbReference type="EMBL" id="MFD0959248.1"/>
    </source>
</evidence>
<organism evidence="2 3">
    <name type="scientific">Paenibacillus chungangensis</name>
    <dbReference type="NCBI Taxonomy" id="696535"/>
    <lineage>
        <taxon>Bacteria</taxon>
        <taxon>Bacillati</taxon>
        <taxon>Bacillota</taxon>
        <taxon>Bacilli</taxon>
        <taxon>Bacillales</taxon>
        <taxon>Paenibacillaceae</taxon>
        <taxon>Paenibacillus</taxon>
    </lineage>
</organism>
<accession>A0ABW3HNZ9</accession>
<feature type="transmembrane region" description="Helical" evidence="1">
    <location>
        <begin position="98"/>
        <end position="122"/>
    </location>
</feature>
<name>A0ABW3HNZ9_9BACL</name>
<keyword evidence="3" id="KW-1185">Reference proteome</keyword>
<proteinExistence type="predicted"/>
<sequence>MIYKVLPRLMVSIAYSGLQLFVVLTWIVFNDIDVTVEKIWWSGLGGLLMSLYFGLASFLFEIESWSLLRQMVTHYLLSFSAFYIVAISVGWLPPLHGTAFVVSLGIFTVIYLIIAFIVRLFLRKQAEELNKSLQKR</sequence>
<dbReference type="Pfam" id="PF11457">
    <property type="entry name" value="DUF3021"/>
    <property type="match status" value="1"/>
</dbReference>
<evidence type="ECO:0000256" key="1">
    <source>
        <dbReference type="SAM" id="Phobius"/>
    </source>
</evidence>
<dbReference type="Proteomes" id="UP001596989">
    <property type="component" value="Unassembled WGS sequence"/>
</dbReference>
<keyword evidence="1" id="KW-0472">Membrane</keyword>
<protein>
    <submittedName>
        <fullName evidence="2">DUF3021 domain-containing protein</fullName>
    </submittedName>
</protein>
<evidence type="ECO:0000313" key="3">
    <source>
        <dbReference type="Proteomes" id="UP001596989"/>
    </source>
</evidence>
<keyword evidence="1" id="KW-0812">Transmembrane</keyword>
<feature type="transmembrane region" description="Helical" evidence="1">
    <location>
        <begin position="9"/>
        <end position="27"/>
    </location>
</feature>
<feature type="transmembrane region" description="Helical" evidence="1">
    <location>
        <begin position="39"/>
        <end position="60"/>
    </location>
</feature>
<gene>
    <name evidence="2" type="ORF">ACFQ2I_07585</name>
</gene>
<comment type="caution">
    <text evidence="2">The sequence shown here is derived from an EMBL/GenBank/DDBJ whole genome shotgun (WGS) entry which is preliminary data.</text>
</comment>
<feature type="transmembrane region" description="Helical" evidence="1">
    <location>
        <begin position="72"/>
        <end position="92"/>
    </location>
</feature>
<keyword evidence="1" id="KW-1133">Transmembrane helix</keyword>
<dbReference type="InterPro" id="IPR021560">
    <property type="entry name" value="DUF3021"/>
</dbReference>
<reference evidence="3" key="1">
    <citation type="journal article" date="2019" name="Int. J. Syst. Evol. Microbiol.">
        <title>The Global Catalogue of Microorganisms (GCM) 10K type strain sequencing project: providing services to taxonomists for standard genome sequencing and annotation.</title>
        <authorList>
            <consortium name="The Broad Institute Genomics Platform"/>
            <consortium name="The Broad Institute Genome Sequencing Center for Infectious Disease"/>
            <person name="Wu L."/>
            <person name="Ma J."/>
        </authorList>
    </citation>
    <scope>NUCLEOTIDE SEQUENCE [LARGE SCALE GENOMIC DNA]</scope>
    <source>
        <strain evidence="3">CCUG 59129</strain>
    </source>
</reference>
<dbReference type="EMBL" id="JBHTJZ010000008">
    <property type="protein sequence ID" value="MFD0959248.1"/>
    <property type="molecule type" value="Genomic_DNA"/>
</dbReference>
<dbReference type="RefSeq" id="WP_377563306.1">
    <property type="nucleotide sequence ID" value="NZ_JBHTJZ010000008.1"/>
</dbReference>